<proteinExistence type="predicted"/>
<feature type="repeat" description="TPR" evidence="3">
    <location>
        <begin position="329"/>
        <end position="362"/>
    </location>
</feature>
<reference evidence="7 8" key="1">
    <citation type="journal article" date="2019" name="Nat. Microbiol.">
        <title>Mediterranean grassland soil C-N compound turnover is dependent on rainfall and depth, and is mediated by genomically divergent microorganisms.</title>
        <authorList>
            <person name="Diamond S."/>
            <person name="Andeer P.F."/>
            <person name="Li Z."/>
            <person name="Crits-Christoph A."/>
            <person name="Burstein D."/>
            <person name="Anantharaman K."/>
            <person name="Lane K.R."/>
            <person name="Thomas B.C."/>
            <person name="Pan C."/>
            <person name="Northen T.R."/>
            <person name="Banfield J.F."/>
        </authorList>
    </citation>
    <scope>NUCLEOTIDE SEQUENCE [LARGE SCALE GENOMIC DNA]</scope>
    <source>
        <strain evidence="5">WS_1</strain>
        <strain evidence="6">WS_5</strain>
    </source>
</reference>
<dbReference type="AlphaFoldDB" id="A0A538SZ21"/>
<dbReference type="InterPro" id="IPR019734">
    <property type="entry name" value="TPR_rpt"/>
</dbReference>
<evidence type="ECO:0000313" key="7">
    <source>
        <dbReference type="Proteomes" id="UP000316292"/>
    </source>
</evidence>
<dbReference type="Proteomes" id="UP000316292">
    <property type="component" value="Unassembled WGS sequence"/>
</dbReference>
<evidence type="ECO:0000313" key="5">
    <source>
        <dbReference type="EMBL" id="TMQ48593.1"/>
    </source>
</evidence>
<feature type="repeat" description="TPR" evidence="3">
    <location>
        <begin position="201"/>
        <end position="234"/>
    </location>
</feature>
<evidence type="ECO:0000313" key="8">
    <source>
        <dbReference type="Proteomes" id="UP000320913"/>
    </source>
</evidence>
<keyword evidence="4" id="KW-0732">Signal</keyword>
<dbReference type="Gene3D" id="1.25.40.10">
    <property type="entry name" value="Tetratricopeptide repeat domain"/>
    <property type="match status" value="3"/>
</dbReference>
<dbReference type="InterPro" id="IPR011990">
    <property type="entry name" value="TPR-like_helical_dom_sf"/>
</dbReference>
<organism evidence="6 8">
    <name type="scientific">Eiseniibacteriota bacterium</name>
    <dbReference type="NCBI Taxonomy" id="2212470"/>
    <lineage>
        <taxon>Bacteria</taxon>
        <taxon>Candidatus Eiseniibacteriota</taxon>
    </lineage>
</organism>
<gene>
    <name evidence="5" type="ORF">E6K71_06890</name>
    <name evidence="6" type="ORF">E6K75_08470</name>
</gene>
<protein>
    <submittedName>
        <fullName evidence="6">Tetratricopeptide repeat protein</fullName>
    </submittedName>
</protein>
<sequence>MTKPRYSMKSPHPEERMSFPFRSLKAGLGLALVSLALTAAPPASATICFTSGKVYMQQKVYDKATYFLECARKAEPENIDALSLLAVARSEQHQYLSAGAAFQLALDLAKKKNDTKKIADIERNRLSVNARLFNAGVKALSGTKTSDAPDSGSTLPAYVPAPAPPIAVTDTTVFGAFTGASRLEEAAYDFIVASYVDPTSIETYQNLAYVLSGLGRTDDAIRAAKRGLEVKPDDQRLHQNLRAAVMGRAVSLYNQRKYEDAILAFGEAQKQDPEPSSAPGYQLRIAEARLKRAEELTKGSAEQKAAYEKAAVEFAAVQEMAAASDSIKENAMYNAGVIYANLENYPKAIETFDKATALYPKNKDIWSVSGQTKFQAQDYKGAVTTLRHALELDPQDATNHQFLFLSLNKLGKPGSPELQESINEYTIYKALTQGSKKNPKVWVDSADNRLGASNQLKTVVKAEGYPDEVYTYSEESKSFETWFFWTKGKTFTFLDGQIFSKGPVPLKKS</sequence>
<dbReference type="EMBL" id="VBOR01000070">
    <property type="protein sequence ID" value="TMQ48593.1"/>
    <property type="molecule type" value="Genomic_DNA"/>
</dbReference>
<name>A0A538SZ21_UNCEI</name>
<feature type="repeat" description="TPR" evidence="3">
    <location>
        <begin position="363"/>
        <end position="396"/>
    </location>
</feature>
<feature type="chain" id="PRO_5039810591" evidence="4">
    <location>
        <begin position="46"/>
        <end position="509"/>
    </location>
</feature>
<dbReference type="PROSITE" id="PS50293">
    <property type="entry name" value="TPR_REGION"/>
    <property type="match status" value="1"/>
</dbReference>
<dbReference type="PROSITE" id="PS50005">
    <property type="entry name" value="TPR"/>
    <property type="match status" value="3"/>
</dbReference>
<accession>A0A538SZ21</accession>
<evidence type="ECO:0000256" key="4">
    <source>
        <dbReference type="SAM" id="SignalP"/>
    </source>
</evidence>
<dbReference type="Pfam" id="PF13432">
    <property type="entry name" value="TPR_16"/>
    <property type="match status" value="1"/>
</dbReference>
<feature type="signal peptide" evidence="4">
    <location>
        <begin position="1"/>
        <end position="45"/>
    </location>
</feature>
<dbReference type="SMART" id="SM00028">
    <property type="entry name" value="TPR"/>
    <property type="match status" value="6"/>
</dbReference>
<comment type="caution">
    <text evidence="6">The sequence shown here is derived from an EMBL/GenBank/DDBJ whole genome shotgun (WGS) entry which is preliminary data.</text>
</comment>
<dbReference type="SUPFAM" id="SSF48452">
    <property type="entry name" value="TPR-like"/>
    <property type="match status" value="2"/>
</dbReference>
<evidence type="ECO:0000256" key="1">
    <source>
        <dbReference type="ARBA" id="ARBA00022737"/>
    </source>
</evidence>
<evidence type="ECO:0000256" key="2">
    <source>
        <dbReference type="ARBA" id="ARBA00022803"/>
    </source>
</evidence>
<keyword evidence="2 3" id="KW-0802">TPR repeat</keyword>
<evidence type="ECO:0000313" key="6">
    <source>
        <dbReference type="EMBL" id="TMQ56504.1"/>
    </source>
</evidence>
<dbReference type="Pfam" id="PF13181">
    <property type="entry name" value="TPR_8"/>
    <property type="match status" value="1"/>
</dbReference>
<dbReference type="Pfam" id="PF07719">
    <property type="entry name" value="TPR_2"/>
    <property type="match status" value="1"/>
</dbReference>
<dbReference type="Proteomes" id="UP000320913">
    <property type="component" value="Unassembled WGS sequence"/>
</dbReference>
<dbReference type="InterPro" id="IPR013105">
    <property type="entry name" value="TPR_2"/>
</dbReference>
<dbReference type="PANTHER" id="PTHR44943:SF4">
    <property type="entry name" value="TPR REPEAT-CONTAINING PROTEIN MJ0798"/>
    <property type="match status" value="1"/>
</dbReference>
<dbReference type="PANTHER" id="PTHR44943">
    <property type="entry name" value="CELLULOSE SYNTHASE OPERON PROTEIN C"/>
    <property type="match status" value="1"/>
</dbReference>
<keyword evidence="1" id="KW-0677">Repeat</keyword>
<evidence type="ECO:0000256" key="3">
    <source>
        <dbReference type="PROSITE-ProRule" id="PRU00339"/>
    </source>
</evidence>
<dbReference type="EMBL" id="VBOV01000208">
    <property type="protein sequence ID" value="TMQ56504.1"/>
    <property type="molecule type" value="Genomic_DNA"/>
</dbReference>
<dbReference type="InterPro" id="IPR051685">
    <property type="entry name" value="Ycf3/AcsC/BcsC/TPR_MFPF"/>
</dbReference>